<comment type="caution">
    <text evidence="2">The sequence shown here is derived from an EMBL/GenBank/DDBJ whole genome shotgun (WGS) entry which is preliminary data.</text>
</comment>
<sequence>MGSREGPFEPAQLAQTTPSSAFIKENINMLRTMIKEHDQQAKVKVSPKKLFCGEEDLDILGTKGILKRLSNESFGTTGTRDRSHSSGKSLRSLSRSRVSSHLRSSERLENRSKSKAKSRERGTKSRGKRSEPKEASPDTDYEEDSKDTCEYLITPYKRPKPTPFTIRITRFKYHVKAKLPRNVKVYEGSKHPEDHLGIISTDAEQEEWPMKIWCKMFDVFQKL</sequence>
<feature type="region of interest" description="Disordered" evidence="1">
    <location>
        <begin position="73"/>
        <end position="145"/>
    </location>
</feature>
<protein>
    <submittedName>
        <fullName evidence="2">Uncharacterized protein</fullName>
    </submittedName>
</protein>
<organism evidence="2 3">
    <name type="scientific">Tanacetum coccineum</name>
    <dbReference type="NCBI Taxonomy" id="301880"/>
    <lineage>
        <taxon>Eukaryota</taxon>
        <taxon>Viridiplantae</taxon>
        <taxon>Streptophyta</taxon>
        <taxon>Embryophyta</taxon>
        <taxon>Tracheophyta</taxon>
        <taxon>Spermatophyta</taxon>
        <taxon>Magnoliopsida</taxon>
        <taxon>eudicotyledons</taxon>
        <taxon>Gunneridae</taxon>
        <taxon>Pentapetalae</taxon>
        <taxon>asterids</taxon>
        <taxon>campanulids</taxon>
        <taxon>Asterales</taxon>
        <taxon>Asteraceae</taxon>
        <taxon>Asteroideae</taxon>
        <taxon>Anthemideae</taxon>
        <taxon>Anthemidinae</taxon>
        <taxon>Tanacetum</taxon>
    </lineage>
</organism>
<dbReference type="Proteomes" id="UP001151760">
    <property type="component" value="Unassembled WGS sequence"/>
</dbReference>
<evidence type="ECO:0000313" key="3">
    <source>
        <dbReference type="Proteomes" id="UP001151760"/>
    </source>
</evidence>
<gene>
    <name evidence="2" type="ORF">Tco_0952271</name>
</gene>
<reference evidence="2" key="1">
    <citation type="journal article" date="2022" name="Int. J. Mol. Sci.">
        <title>Draft Genome of Tanacetum Coccineum: Genomic Comparison of Closely Related Tanacetum-Family Plants.</title>
        <authorList>
            <person name="Yamashiro T."/>
            <person name="Shiraishi A."/>
            <person name="Nakayama K."/>
            <person name="Satake H."/>
        </authorList>
    </citation>
    <scope>NUCLEOTIDE SEQUENCE</scope>
</reference>
<keyword evidence="3" id="KW-1185">Reference proteome</keyword>
<evidence type="ECO:0000256" key="1">
    <source>
        <dbReference type="SAM" id="MobiDB-lite"/>
    </source>
</evidence>
<accession>A0ABQ5DWG0</accession>
<evidence type="ECO:0000313" key="2">
    <source>
        <dbReference type="EMBL" id="GJT43556.1"/>
    </source>
</evidence>
<reference evidence="2" key="2">
    <citation type="submission" date="2022-01" db="EMBL/GenBank/DDBJ databases">
        <authorList>
            <person name="Yamashiro T."/>
            <person name="Shiraishi A."/>
            <person name="Satake H."/>
            <person name="Nakayama K."/>
        </authorList>
    </citation>
    <scope>NUCLEOTIDE SEQUENCE</scope>
</reference>
<dbReference type="EMBL" id="BQNB010015739">
    <property type="protein sequence ID" value="GJT43556.1"/>
    <property type="molecule type" value="Genomic_DNA"/>
</dbReference>
<name>A0ABQ5DWG0_9ASTR</name>
<proteinExistence type="predicted"/>
<feature type="compositionally biased region" description="Basic and acidic residues" evidence="1">
    <location>
        <begin position="103"/>
        <end position="136"/>
    </location>
</feature>
<feature type="compositionally biased region" description="Low complexity" evidence="1">
    <location>
        <begin position="86"/>
        <end position="102"/>
    </location>
</feature>